<dbReference type="EMBL" id="CP015055">
    <property type="protein sequence ID" value="QGN14219.1"/>
    <property type="molecule type" value="Genomic_DNA"/>
</dbReference>
<feature type="region of interest" description="Disordered" evidence="1">
    <location>
        <begin position="1"/>
        <end position="57"/>
    </location>
</feature>
<organism evidence="2 3">
    <name type="scientific">Kluyveromyces marxianus</name>
    <name type="common">Yeast</name>
    <name type="synonym">Candida kefyr</name>
    <dbReference type="NCBI Taxonomy" id="4911"/>
    <lineage>
        <taxon>Eukaryota</taxon>
        <taxon>Fungi</taxon>
        <taxon>Dikarya</taxon>
        <taxon>Ascomycota</taxon>
        <taxon>Saccharomycotina</taxon>
        <taxon>Saccharomycetes</taxon>
        <taxon>Saccharomycetales</taxon>
        <taxon>Saccharomycetaceae</taxon>
        <taxon>Kluyveromyces</taxon>
    </lineage>
</organism>
<proteinExistence type="predicted"/>
<keyword evidence="3" id="KW-1185">Reference proteome</keyword>
<sequence>MNDTRQAYGQGLGQAPDQNQNQNQYQYQNQNQSQNQGPGQAPGQTPGQTPAPASPEQKLQWKIQVLLNINSMLIKKAQETRALYESKSIPALSSLSRDQIEQILILYSKRIHCNLHTISQMNQGNTSAKPAILDPPPNPLLPPEERQQDMLVKLYLLMNRMFQLW</sequence>
<evidence type="ECO:0000256" key="1">
    <source>
        <dbReference type="SAM" id="MobiDB-lite"/>
    </source>
</evidence>
<dbReference type="Proteomes" id="UP000422736">
    <property type="component" value="Chromosome 2"/>
</dbReference>
<feature type="compositionally biased region" description="Low complexity" evidence="1">
    <location>
        <begin position="13"/>
        <end position="51"/>
    </location>
</feature>
<accession>A0ABX6ETM0</accession>
<protein>
    <submittedName>
        <fullName evidence="2">Protein SNF11</fullName>
    </submittedName>
</protein>
<evidence type="ECO:0000313" key="3">
    <source>
        <dbReference type="Proteomes" id="UP000422736"/>
    </source>
</evidence>
<evidence type="ECO:0000313" key="2">
    <source>
        <dbReference type="EMBL" id="QGN14219.1"/>
    </source>
</evidence>
<gene>
    <name evidence="2" type="primary">SNF11</name>
    <name evidence="2" type="ORF">FIM1_875</name>
</gene>
<reference evidence="2 3" key="1">
    <citation type="submission" date="2016-03" db="EMBL/GenBank/DDBJ databases">
        <title>How can Kluyveromyces marxianus grow so fast - potential evolutionary course in Saccharomyces Complex revealed by comparative genomics.</title>
        <authorList>
            <person name="Mo W."/>
            <person name="Lu W."/>
            <person name="Yang X."/>
            <person name="Qi J."/>
            <person name="Lv H."/>
        </authorList>
    </citation>
    <scope>NUCLEOTIDE SEQUENCE [LARGE SCALE GENOMIC DNA]</scope>
    <source>
        <strain evidence="2 3">FIM1</strain>
    </source>
</reference>
<name>A0ABX6ETM0_KLUMA</name>